<feature type="region of interest" description="Disordered" evidence="4">
    <location>
        <begin position="623"/>
        <end position="644"/>
    </location>
</feature>
<evidence type="ECO:0000256" key="2">
    <source>
        <dbReference type="ARBA" id="ARBA00022803"/>
    </source>
</evidence>
<dbReference type="PROSITE" id="PS50005">
    <property type="entry name" value="TPR"/>
    <property type="match status" value="1"/>
</dbReference>
<dbReference type="SUPFAM" id="SSF48452">
    <property type="entry name" value="TPR-like"/>
    <property type="match status" value="1"/>
</dbReference>
<dbReference type="EMBL" id="JAHDYR010000069">
    <property type="protein sequence ID" value="KAG9389471.1"/>
    <property type="molecule type" value="Genomic_DNA"/>
</dbReference>
<accession>A0A8J6DYR8</accession>
<protein>
    <submittedName>
        <fullName evidence="5">TPR repeat</fullName>
    </submittedName>
</protein>
<keyword evidence="2 3" id="KW-0802">TPR repeat</keyword>
<organism evidence="5 6">
    <name type="scientific">Carpediemonas membranifera</name>
    <dbReference type="NCBI Taxonomy" id="201153"/>
    <lineage>
        <taxon>Eukaryota</taxon>
        <taxon>Metamonada</taxon>
        <taxon>Carpediemonas-like organisms</taxon>
        <taxon>Carpediemonas</taxon>
    </lineage>
</organism>
<gene>
    <name evidence="5" type="ORF">J8273_8763</name>
</gene>
<evidence type="ECO:0000256" key="3">
    <source>
        <dbReference type="PROSITE-ProRule" id="PRU00339"/>
    </source>
</evidence>
<dbReference type="AlphaFoldDB" id="A0A8J6DYR8"/>
<comment type="caution">
    <text evidence="5">The sequence shown here is derived from an EMBL/GenBank/DDBJ whole genome shotgun (WGS) entry which is preliminary data.</text>
</comment>
<dbReference type="SMART" id="SM00028">
    <property type="entry name" value="TPR"/>
    <property type="match status" value="3"/>
</dbReference>
<dbReference type="InterPro" id="IPR019734">
    <property type="entry name" value="TPR_rpt"/>
</dbReference>
<evidence type="ECO:0000313" key="6">
    <source>
        <dbReference type="Proteomes" id="UP000717585"/>
    </source>
</evidence>
<evidence type="ECO:0000313" key="5">
    <source>
        <dbReference type="EMBL" id="KAG9389471.1"/>
    </source>
</evidence>
<sequence>MSAPIPQTSFMSSEALKEEGNTLFKQKKFKEALTAYTKAIAMDETNFVLYSNRAMVQIKLHNGPSALKDAKKCVQLCDDPKFVKGHLREAQAHRLLNAPAAAFQAVQEGLKKVPDDPLLLKVRAELSNFATFTDKRVATRVEEILANNWPKEAAHKIRMFYQTWKFQCERTCFSPMIQTLSIGGKILAFSFITDLSFDPLDLKEHPKVVKVDKLCILDEYRGQGLEADMLRQVVLEHGEVECELHDLRPIGNLAKGGGPQGYRFVDAHGYAGSYIIVSQVANSVGIAQIQEGSTVRSTTYEVPAENLDKSFLLSSALHIVGETVHIFLSCISGAASLIYTITLGQTQPAATFYARLDDISVTALAVAPLAASPVPHLLLGCHGPHHLSVRSVVLEETPSVGPVVVTDNDCPHSRSKEVFTDENRFVRLVADPLGRFVVCVPEDEEFISIAQLPADPAPAVISLAATAKSVVVCPLENGNSRLLVETMVDVTVAMLDNTGTVIGGSAHTTPLNDPATFTPNAALFTEFDDISYNHVITAWESSGRVMLSTVTMEEDAQTPGSDPRQGSIRILDLTSSTPSTVAEFVLERQSGNGKAGSRGPQRLRDPRWVGVWETGVAVLDDMGEVLGTPGRGGRASGGRRDTPF</sequence>
<dbReference type="InterPro" id="IPR011990">
    <property type="entry name" value="TPR-like_helical_dom_sf"/>
</dbReference>
<dbReference type="Gene3D" id="1.25.40.10">
    <property type="entry name" value="Tetratricopeptide repeat domain"/>
    <property type="match status" value="1"/>
</dbReference>
<evidence type="ECO:0000256" key="1">
    <source>
        <dbReference type="ARBA" id="ARBA00022737"/>
    </source>
</evidence>
<keyword evidence="1" id="KW-0677">Repeat</keyword>
<proteinExistence type="predicted"/>
<dbReference type="PANTHER" id="PTHR22904:SF523">
    <property type="entry name" value="STRESS-INDUCED-PHOSPHOPROTEIN 1"/>
    <property type="match status" value="1"/>
</dbReference>
<keyword evidence="6" id="KW-1185">Reference proteome</keyword>
<reference evidence="5" key="1">
    <citation type="submission" date="2021-05" db="EMBL/GenBank/DDBJ databases">
        <title>A free-living protist that lacks canonical eukaryotic 1 DNA replication and segregation systems.</title>
        <authorList>
            <person name="Salas-Leiva D.E."/>
            <person name="Tromer E.C."/>
            <person name="Curtis B.A."/>
            <person name="Jerlstrom-Hultqvist J."/>
            <person name="Kolisko M."/>
            <person name="Yi Z."/>
            <person name="Salas-Leiva J.S."/>
            <person name="Gallot-Lavallee L."/>
            <person name="Kops G.J.P.L."/>
            <person name="Archibald J.M."/>
            <person name="Simpson A.G.B."/>
            <person name="Roger A.J."/>
        </authorList>
    </citation>
    <scope>NUCLEOTIDE SEQUENCE</scope>
    <source>
        <strain evidence="5">BICM</strain>
    </source>
</reference>
<dbReference type="OrthoDB" id="2335338at2759"/>
<dbReference type="Pfam" id="PF00515">
    <property type="entry name" value="TPR_1"/>
    <property type="match status" value="1"/>
</dbReference>
<dbReference type="PANTHER" id="PTHR22904">
    <property type="entry name" value="TPR REPEAT CONTAINING PROTEIN"/>
    <property type="match status" value="1"/>
</dbReference>
<evidence type="ECO:0000256" key="4">
    <source>
        <dbReference type="SAM" id="MobiDB-lite"/>
    </source>
</evidence>
<feature type="repeat" description="TPR" evidence="3">
    <location>
        <begin position="13"/>
        <end position="46"/>
    </location>
</feature>
<name>A0A8J6DYR8_9EUKA</name>
<dbReference type="GO" id="GO:0051879">
    <property type="term" value="F:Hsp90 protein binding"/>
    <property type="evidence" value="ECO:0007669"/>
    <property type="project" value="TreeGrafter"/>
</dbReference>
<dbReference type="Proteomes" id="UP000717585">
    <property type="component" value="Unassembled WGS sequence"/>
</dbReference>